<evidence type="ECO:0000313" key="2">
    <source>
        <dbReference type="Proteomes" id="UP001172673"/>
    </source>
</evidence>
<accession>A0AA38XP19</accession>
<keyword evidence="2" id="KW-1185">Reference proteome</keyword>
<organism evidence="1 2">
    <name type="scientific">Cladophialophora chaetospira</name>
    <dbReference type="NCBI Taxonomy" id="386627"/>
    <lineage>
        <taxon>Eukaryota</taxon>
        <taxon>Fungi</taxon>
        <taxon>Dikarya</taxon>
        <taxon>Ascomycota</taxon>
        <taxon>Pezizomycotina</taxon>
        <taxon>Eurotiomycetes</taxon>
        <taxon>Chaetothyriomycetidae</taxon>
        <taxon>Chaetothyriales</taxon>
        <taxon>Herpotrichiellaceae</taxon>
        <taxon>Cladophialophora</taxon>
    </lineage>
</organism>
<reference evidence="1" key="1">
    <citation type="submission" date="2022-10" db="EMBL/GenBank/DDBJ databases">
        <title>Culturing micro-colonial fungi from biological soil crusts in the Mojave desert and describing Neophaeococcomyces mojavensis, and introducing the new genera and species Taxawa tesnikishii.</title>
        <authorList>
            <person name="Kurbessoian T."/>
            <person name="Stajich J.E."/>
        </authorList>
    </citation>
    <scope>NUCLEOTIDE SEQUENCE</scope>
    <source>
        <strain evidence="1">TK_41</strain>
    </source>
</reference>
<name>A0AA38XP19_9EURO</name>
<dbReference type="AlphaFoldDB" id="A0AA38XP19"/>
<proteinExistence type="predicted"/>
<dbReference type="Proteomes" id="UP001172673">
    <property type="component" value="Unassembled WGS sequence"/>
</dbReference>
<comment type="caution">
    <text evidence="1">The sequence shown here is derived from an EMBL/GenBank/DDBJ whole genome shotgun (WGS) entry which is preliminary data.</text>
</comment>
<sequence length="221" mass="25571">MSTTEQVNFSQISESRPVRVLVIHREEETKRDLFLHPTLLGTCSPKFADDIQGQGRDSRCDLDSPYALVLEAPRWIFEYFCNWLHRGRMPEESDLSRLHSLLEFARREQIEALKKDLTDQLQQHCKKASDIMISLRSLVGSTTDVEEELPGYLLKKTAFKMTTKGYVNFIEAADGEFEEFISMKPLESRHKKEYIAKLWHEVSEANYLQSRGTLVDPAMPT</sequence>
<gene>
    <name evidence="1" type="ORF">H2200_000315</name>
</gene>
<evidence type="ECO:0008006" key="3">
    <source>
        <dbReference type="Google" id="ProtNLM"/>
    </source>
</evidence>
<dbReference type="EMBL" id="JAPDRK010000001">
    <property type="protein sequence ID" value="KAJ9616596.1"/>
    <property type="molecule type" value="Genomic_DNA"/>
</dbReference>
<evidence type="ECO:0000313" key="1">
    <source>
        <dbReference type="EMBL" id="KAJ9616596.1"/>
    </source>
</evidence>
<protein>
    <recommendedName>
        <fullName evidence="3">BTB domain-containing protein</fullName>
    </recommendedName>
</protein>